<protein>
    <recommendedName>
        <fullName evidence="3">F-box domain-containing protein</fullName>
    </recommendedName>
</protein>
<gene>
    <name evidence="1" type="ORF">EVJ58_g1945</name>
</gene>
<accession>A0A4Y9YSD5</accession>
<organism evidence="1 2">
    <name type="scientific">Rhodofomes roseus</name>
    <dbReference type="NCBI Taxonomy" id="34475"/>
    <lineage>
        <taxon>Eukaryota</taxon>
        <taxon>Fungi</taxon>
        <taxon>Dikarya</taxon>
        <taxon>Basidiomycota</taxon>
        <taxon>Agaricomycotina</taxon>
        <taxon>Agaricomycetes</taxon>
        <taxon>Polyporales</taxon>
        <taxon>Rhodofomes</taxon>
    </lineage>
</organism>
<evidence type="ECO:0000313" key="1">
    <source>
        <dbReference type="EMBL" id="TFY65476.1"/>
    </source>
</evidence>
<evidence type="ECO:0000313" key="2">
    <source>
        <dbReference type="Proteomes" id="UP000298390"/>
    </source>
</evidence>
<proteinExistence type="predicted"/>
<name>A0A4Y9YSD5_9APHY</name>
<dbReference type="Proteomes" id="UP000298390">
    <property type="component" value="Unassembled WGS sequence"/>
</dbReference>
<sequence>MAGIPASLLDLNDDVLVTLASYLDSTSALRLSWTSRAIYLITHHLALQSVTLRSALNITKFCSYMLNDMPHRLFALRELHLRCVVLSAYELTAHVTNHTEDFYVAGAKLLSKVFREATNLRVLSMDSADMWMAYETQMISVLSSMRTLQEIELEIIGAHTSEFINTMQSAPRRLFFRKPDRQLESDRRLRLDPQLRLRSVEFLTVNDPDNSPELSDLAQAFPGVKNLIIGESRTHLRAGRRRGTTSIPTALWENLERVRCPPSSFEHWRNIVRIHLLQFIPQLSFALPDVLGGLSIGDIMHIDQIALRVGISAMRNVEPVALIIELDGNLRIMIPVECWTLRVGRPHYAR</sequence>
<reference evidence="1 2" key="1">
    <citation type="submission" date="2019-01" db="EMBL/GenBank/DDBJ databases">
        <title>Genome sequencing of the rare red list fungi Fomitopsis rosea.</title>
        <authorList>
            <person name="Buettner E."/>
            <person name="Kellner H."/>
        </authorList>
    </citation>
    <scope>NUCLEOTIDE SEQUENCE [LARGE SCALE GENOMIC DNA]</scope>
    <source>
        <strain evidence="1 2">DSM 105464</strain>
    </source>
</reference>
<evidence type="ECO:0008006" key="3">
    <source>
        <dbReference type="Google" id="ProtNLM"/>
    </source>
</evidence>
<dbReference type="SUPFAM" id="SSF52047">
    <property type="entry name" value="RNI-like"/>
    <property type="match status" value="1"/>
</dbReference>
<comment type="caution">
    <text evidence="1">The sequence shown here is derived from an EMBL/GenBank/DDBJ whole genome shotgun (WGS) entry which is preliminary data.</text>
</comment>
<dbReference type="EMBL" id="SEKV01000068">
    <property type="protein sequence ID" value="TFY65476.1"/>
    <property type="molecule type" value="Genomic_DNA"/>
</dbReference>
<dbReference type="AlphaFoldDB" id="A0A4Y9YSD5"/>